<dbReference type="Proteomes" id="UP000807504">
    <property type="component" value="Unassembled WGS sequence"/>
</dbReference>
<feature type="region of interest" description="Disordered" evidence="3">
    <location>
        <begin position="79"/>
        <end position="98"/>
    </location>
</feature>
<dbReference type="InterPro" id="IPR047575">
    <property type="entry name" value="Sm"/>
</dbReference>
<dbReference type="OrthoDB" id="21539at2759"/>
<dbReference type="AlphaFoldDB" id="A0A8T0FA71"/>
<dbReference type="GO" id="GO:0000932">
    <property type="term" value="C:P-body"/>
    <property type="evidence" value="ECO:0007669"/>
    <property type="project" value="TreeGrafter"/>
</dbReference>
<feature type="domain" description="Sm" evidence="6">
    <location>
        <begin position="1"/>
        <end position="81"/>
    </location>
</feature>
<dbReference type="SMART" id="SM01271">
    <property type="entry name" value="LSM14"/>
    <property type="match status" value="1"/>
</dbReference>
<dbReference type="InterPro" id="IPR025762">
    <property type="entry name" value="DFDF"/>
</dbReference>
<dbReference type="CDD" id="cd01736">
    <property type="entry name" value="LSm14_N"/>
    <property type="match status" value="1"/>
</dbReference>
<dbReference type="FunFam" id="2.30.30.100:FF:000006">
    <property type="entry name" value="Protein LSM14 homolog A isoform b"/>
    <property type="match status" value="1"/>
</dbReference>
<reference evidence="7" key="2">
    <citation type="submission" date="2020-06" db="EMBL/GenBank/DDBJ databases">
        <authorList>
            <person name="Sheffer M."/>
        </authorList>
    </citation>
    <scope>NUCLEOTIDE SEQUENCE</scope>
</reference>
<dbReference type="SMART" id="SM01199">
    <property type="entry name" value="FDF"/>
    <property type="match status" value="1"/>
</dbReference>
<protein>
    <submittedName>
        <fullName evidence="7">Protein LSM14 like protein</fullName>
    </submittedName>
</protein>
<evidence type="ECO:0000256" key="1">
    <source>
        <dbReference type="ARBA" id="ARBA00010415"/>
    </source>
</evidence>
<dbReference type="PANTHER" id="PTHR13586:SF0">
    <property type="entry name" value="TRAILER HITCH, ISOFORM H"/>
    <property type="match status" value="1"/>
</dbReference>
<dbReference type="Pfam" id="PF12701">
    <property type="entry name" value="LSM14"/>
    <property type="match status" value="1"/>
</dbReference>
<feature type="domain" description="DFDF" evidence="4">
    <location>
        <begin position="251"/>
        <end position="287"/>
    </location>
</feature>
<evidence type="ECO:0000313" key="8">
    <source>
        <dbReference type="Proteomes" id="UP000807504"/>
    </source>
</evidence>
<sequence>MSSGIPYLGSKISLISKSEIRYEGILYTIDTKESTVALAKVTSFGTEDRPTERPVAPRDEVYEYIIFRASDIKDLHVCEPPKPQQTLNSGLPNDPAIVQHSAPVQSTSNSFNQSGNSFGPIGALPSYQNYSQSNLQHIPQPFATPTSQRSDSRSETPTPTPQQRKSPPLDSGVQVSTSTNHIRTEIGDRTSQQRQQGKGPPQQQAPGTSNQQRRAPPQGQRQQRSPQRGNFFAGSQRRGRGQGRNRQNFSGRSKDVLDFEGEYDFEQANAEFQELEGKLAKIKINDQEETAPKSPPANNLIDTSTEEKKDDALWPEENGGEVGGEEEESKTFYNKAKSFFDNISCEAVERSKGNVHRHDWRQERKLNVETFGVSANNTWMRRNAWRGRGGYRSRGYGPRRGSGGYRDNRGYGYGNDRQNLLPPNVQKR</sequence>
<evidence type="ECO:0000259" key="5">
    <source>
        <dbReference type="PROSITE" id="PS51513"/>
    </source>
</evidence>
<dbReference type="PROSITE" id="PS51512">
    <property type="entry name" value="DFDF"/>
    <property type="match status" value="1"/>
</dbReference>
<feature type="region of interest" description="Disordered" evidence="3">
    <location>
        <begin position="103"/>
        <end position="125"/>
    </location>
</feature>
<dbReference type="InterPro" id="IPR019050">
    <property type="entry name" value="FDF_dom"/>
</dbReference>
<dbReference type="Pfam" id="PF09532">
    <property type="entry name" value="FDF"/>
    <property type="match status" value="1"/>
</dbReference>
<feature type="region of interest" description="Disordered" evidence="3">
    <location>
        <begin position="137"/>
        <end position="253"/>
    </location>
</feature>
<dbReference type="InterPro" id="IPR010920">
    <property type="entry name" value="LSM_dom_sf"/>
</dbReference>
<comment type="similarity">
    <text evidence="1">Belongs to the LSM14 family.</text>
</comment>
<feature type="compositionally biased region" description="Gly residues" evidence="3">
    <location>
        <begin position="392"/>
        <end position="404"/>
    </location>
</feature>
<dbReference type="PROSITE" id="PS51513">
    <property type="entry name" value="FFD"/>
    <property type="match status" value="1"/>
</dbReference>
<dbReference type="GO" id="GO:0033962">
    <property type="term" value="P:P-body assembly"/>
    <property type="evidence" value="ECO:0007669"/>
    <property type="project" value="TreeGrafter"/>
</dbReference>
<dbReference type="PROSITE" id="PS52002">
    <property type="entry name" value="SM"/>
    <property type="match status" value="1"/>
</dbReference>
<dbReference type="EMBL" id="JABXBU010000015">
    <property type="protein sequence ID" value="KAF8788147.1"/>
    <property type="molecule type" value="Genomic_DNA"/>
</dbReference>
<feature type="short sequence motif" description="FFD box" evidence="2">
    <location>
        <begin position="331"/>
        <end position="347"/>
    </location>
</feature>
<keyword evidence="8" id="KW-1185">Reference proteome</keyword>
<organism evidence="7 8">
    <name type="scientific">Argiope bruennichi</name>
    <name type="common">Wasp spider</name>
    <name type="synonym">Aranea bruennichi</name>
    <dbReference type="NCBI Taxonomy" id="94029"/>
    <lineage>
        <taxon>Eukaryota</taxon>
        <taxon>Metazoa</taxon>
        <taxon>Ecdysozoa</taxon>
        <taxon>Arthropoda</taxon>
        <taxon>Chelicerata</taxon>
        <taxon>Arachnida</taxon>
        <taxon>Araneae</taxon>
        <taxon>Araneomorphae</taxon>
        <taxon>Entelegynae</taxon>
        <taxon>Araneoidea</taxon>
        <taxon>Araneidae</taxon>
        <taxon>Argiope</taxon>
    </lineage>
</organism>
<evidence type="ECO:0000256" key="2">
    <source>
        <dbReference type="PROSITE-ProRule" id="PRU00846"/>
    </source>
</evidence>
<comment type="caution">
    <text evidence="7">The sequence shown here is derived from an EMBL/GenBank/DDBJ whole genome shotgun (WGS) entry which is preliminary data.</text>
</comment>
<dbReference type="InterPro" id="IPR025609">
    <property type="entry name" value="Lsm14-like_N"/>
</dbReference>
<feature type="compositionally biased region" description="Polar residues" evidence="3">
    <location>
        <begin position="137"/>
        <end position="165"/>
    </location>
</feature>
<reference evidence="7" key="1">
    <citation type="journal article" date="2020" name="bioRxiv">
        <title>Chromosome-level reference genome of the European wasp spider Argiope bruennichi: a resource for studies on range expansion and evolutionary adaptation.</title>
        <authorList>
            <person name="Sheffer M.M."/>
            <person name="Hoppe A."/>
            <person name="Krehenwinkel H."/>
            <person name="Uhl G."/>
            <person name="Kuss A.W."/>
            <person name="Jensen L."/>
            <person name="Jensen C."/>
            <person name="Gillespie R.G."/>
            <person name="Hoff K.J."/>
            <person name="Prost S."/>
        </authorList>
    </citation>
    <scope>NUCLEOTIDE SEQUENCE</scope>
</reference>
<accession>A0A8T0FA71</accession>
<evidence type="ECO:0000313" key="7">
    <source>
        <dbReference type="EMBL" id="KAF8788147.1"/>
    </source>
</evidence>
<evidence type="ECO:0000259" key="4">
    <source>
        <dbReference type="PROSITE" id="PS51512"/>
    </source>
</evidence>
<dbReference type="GO" id="GO:0003729">
    <property type="term" value="F:mRNA binding"/>
    <property type="evidence" value="ECO:0007669"/>
    <property type="project" value="TreeGrafter"/>
</dbReference>
<proteinExistence type="inferred from homology"/>
<feature type="region of interest" description="Disordered" evidence="3">
    <location>
        <begin position="387"/>
        <end position="428"/>
    </location>
</feature>
<feature type="domain" description="FFD box profile" evidence="5">
    <location>
        <begin position="331"/>
        <end position="347"/>
    </location>
</feature>
<dbReference type="Gene3D" id="2.30.30.100">
    <property type="match status" value="1"/>
</dbReference>
<dbReference type="PANTHER" id="PTHR13586">
    <property type="entry name" value="SCD6 PROTEIN-RELATED"/>
    <property type="match status" value="1"/>
</dbReference>
<evidence type="ECO:0000259" key="6">
    <source>
        <dbReference type="PROSITE" id="PS52002"/>
    </source>
</evidence>
<feature type="compositionally biased region" description="Low complexity" evidence="3">
    <location>
        <begin position="105"/>
        <end position="119"/>
    </location>
</feature>
<dbReference type="OMA" id="EQFSDMF"/>
<name>A0A8T0FA71_ARGBR</name>
<feature type="region of interest" description="Disordered" evidence="3">
    <location>
        <begin position="286"/>
        <end position="328"/>
    </location>
</feature>
<dbReference type="GO" id="GO:0034063">
    <property type="term" value="P:stress granule assembly"/>
    <property type="evidence" value="ECO:0007669"/>
    <property type="project" value="TreeGrafter"/>
</dbReference>
<evidence type="ECO:0000256" key="3">
    <source>
        <dbReference type="SAM" id="MobiDB-lite"/>
    </source>
</evidence>
<dbReference type="SUPFAM" id="SSF50182">
    <property type="entry name" value="Sm-like ribonucleoproteins"/>
    <property type="match status" value="1"/>
</dbReference>
<dbReference type="InterPro" id="IPR025761">
    <property type="entry name" value="FFD_box"/>
</dbReference>
<gene>
    <name evidence="7" type="ORF">HNY73_009680</name>
</gene>
<feature type="compositionally biased region" description="Low complexity" evidence="3">
    <location>
        <begin position="192"/>
        <end position="228"/>
    </location>
</feature>